<dbReference type="PATRIC" id="fig|61435.13.peg.186"/>
<reference evidence="3 7" key="1">
    <citation type="submission" date="2015-03" db="EMBL/GenBank/DDBJ databases">
        <title>Genomic characterization of Dehalococcoides mccartyi strain 11a5, an unusal plasmid-containing chloroethene dechlorinator.</title>
        <authorList>
            <person name="Zhao S."/>
            <person name="Ding C."/>
            <person name="He J."/>
        </authorList>
    </citation>
    <scope>NUCLEOTIDE SEQUENCE [LARGE SCALE GENOMIC DNA]</scope>
    <source>
        <strain evidence="3 7">11a5</strain>
    </source>
</reference>
<dbReference type="GO" id="GO:0003677">
    <property type="term" value="F:DNA binding"/>
    <property type="evidence" value="ECO:0007669"/>
    <property type="project" value="UniProtKB-KW"/>
</dbReference>
<dbReference type="SMR" id="A0A142V892"/>
<protein>
    <recommendedName>
        <fullName evidence="2">UPF0251 protein C1G86_0236</fullName>
    </recommendedName>
</protein>
<evidence type="ECO:0000313" key="6">
    <source>
        <dbReference type="EMBL" id="RAL70642.1"/>
    </source>
</evidence>
<dbReference type="EMBL" id="PHFD01000175">
    <property type="protein sequence ID" value="PKH46769.1"/>
    <property type="molecule type" value="Genomic_DNA"/>
</dbReference>
<dbReference type="InterPro" id="IPR002852">
    <property type="entry name" value="UPF0251"/>
</dbReference>
<dbReference type="OMA" id="ECAQKMQ"/>
<dbReference type="Proteomes" id="UP000248786">
    <property type="component" value="Unassembled WGS sequence"/>
</dbReference>
<dbReference type="OrthoDB" id="280278at2"/>
<organism evidence="3 7">
    <name type="scientific">Dehalococcoides mccartyi</name>
    <dbReference type="NCBI Taxonomy" id="61435"/>
    <lineage>
        <taxon>Bacteria</taxon>
        <taxon>Bacillati</taxon>
        <taxon>Chloroflexota</taxon>
        <taxon>Dehalococcoidia</taxon>
        <taxon>Dehalococcoidales</taxon>
        <taxon>Dehalococcoidaceae</taxon>
        <taxon>Dehalococcoides</taxon>
    </lineage>
</organism>
<dbReference type="Proteomes" id="UP000249146">
    <property type="component" value="Unassembled WGS sequence"/>
</dbReference>
<dbReference type="InterPro" id="IPR013324">
    <property type="entry name" value="RNA_pol_sigma_r3/r4-like"/>
</dbReference>
<dbReference type="Gene3D" id="1.10.10.10">
    <property type="entry name" value="Winged helix-like DNA-binding domain superfamily/Winged helix DNA-binding domain"/>
    <property type="match status" value="1"/>
</dbReference>
<dbReference type="PANTHER" id="PTHR37478:SF2">
    <property type="entry name" value="UPF0251 PROTEIN TK0562"/>
    <property type="match status" value="1"/>
</dbReference>
<dbReference type="InterPro" id="IPR036388">
    <property type="entry name" value="WH-like_DNA-bd_sf"/>
</dbReference>
<evidence type="ECO:0000313" key="7">
    <source>
        <dbReference type="Proteomes" id="UP000076394"/>
    </source>
</evidence>
<dbReference type="Pfam" id="PF02001">
    <property type="entry name" value="DUF134"/>
    <property type="match status" value="1"/>
</dbReference>
<keyword evidence="3" id="KW-0238">DNA-binding</keyword>
<dbReference type="EMBL" id="QGLC01000009">
    <property type="protein sequence ID" value="RAL69327.1"/>
    <property type="molecule type" value="Genomic_DNA"/>
</dbReference>
<sequence>MPRPYKCRRISEIPKVAYYKPAGIPLSMLEENQLSTEEAEALRLKDLLGLEQAQAALQMNISRPTFQRMLYSARYKVADALLNGKALRIEGGVFEIDARPCCQRQTPPCQPDPPEQT</sequence>
<evidence type="ECO:0000313" key="3">
    <source>
        <dbReference type="EMBL" id="AMU86044.1"/>
    </source>
</evidence>
<comment type="similarity">
    <text evidence="1 2">Belongs to the UPF0251 family.</text>
</comment>
<dbReference type="RefSeq" id="WP_011308818.1">
    <property type="nucleotide sequence ID" value="NZ_AP024514.1"/>
</dbReference>
<dbReference type="PANTHER" id="PTHR37478">
    <property type="match status" value="1"/>
</dbReference>
<reference evidence="9 10" key="3">
    <citation type="submission" date="2018-05" db="EMBL/GenBank/DDBJ databases">
        <title>Draft genome sequences of Dehalococcoides mccartyi strains RC and KS.</title>
        <authorList>
            <person name="Higgins S.A."/>
            <person name="Padilla-Crespo E."/>
            <person name="Loeffler F.E."/>
        </authorList>
    </citation>
    <scope>NUCLEOTIDE SEQUENCE [LARGE SCALE GENOMIC DNA]</scope>
    <source>
        <strain evidence="6 9">KS</strain>
        <strain evidence="5 10">RC</strain>
    </source>
</reference>
<evidence type="ECO:0000256" key="1">
    <source>
        <dbReference type="ARBA" id="ARBA00009350"/>
    </source>
</evidence>
<dbReference type="EMBL" id="CP011127">
    <property type="protein sequence ID" value="AMU86044.1"/>
    <property type="molecule type" value="Genomic_DNA"/>
</dbReference>
<evidence type="ECO:0000313" key="10">
    <source>
        <dbReference type="Proteomes" id="UP000249146"/>
    </source>
</evidence>
<dbReference type="Proteomes" id="UP000076394">
    <property type="component" value="Chromosome"/>
</dbReference>
<dbReference type="AlphaFoldDB" id="A0A142V892"/>
<name>A0A142V892_9CHLR</name>
<dbReference type="HAMAP" id="MF_00674">
    <property type="entry name" value="UPF0251"/>
    <property type="match status" value="1"/>
</dbReference>
<reference evidence="4 8" key="2">
    <citation type="journal article" date="2017" name="FEMS Microbiol. Ecol.">
        <title>Reconstructed genomes of novel Dehalococcoides mccartyi strains from 1,2,3,4-tetrachlorodibenzo-p-dioxin-dechlorinating enrichment cultures reveal divergent reductive dehalogenase gene profiles.</title>
        <authorList>
            <person name="Dam H.T."/>
            <person name="Vollmers J."/>
            <person name="Kaster A.K."/>
            <person name="Haggblom M.M."/>
        </authorList>
    </citation>
    <scope>NUCLEOTIDE SEQUENCE [LARGE SCALE GENOMIC DNA]</scope>
    <source>
        <strain evidence="4 8">H1-3-2.001</strain>
    </source>
</reference>
<accession>A0A142V892</accession>
<dbReference type="SUPFAM" id="SSF88659">
    <property type="entry name" value="Sigma3 and sigma4 domains of RNA polymerase sigma factors"/>
    <property type="match status" value="1"/>
</dbReference>
<dbReference type="Proteomes" id="UP000233649">
    <property type="component" value="Unassembled WGS sequence"/>
</dbReference>
<evidence type="ECO:0000313" key="9">
    <source>
        <dbReference type="Proteomes" id="UP000248786"/>
    </source>
</evidence>
<dbReference type="EMBL" id="QGLD01000008">
    <property type="protein sequence ID" value="RAL70642.1"/>
    <property type="molecule type" value="Genomic_DNA"/>
</dbReference>
<evidence type="ECO:0000256" key="2">
    <source>
        <dbReference type="HAMAP-Rule" id="MF_00674"/>
    </source>
</evidence>
<gene>
    <name evidence="6" type="ORF">C1G86_0236</name>
    <name evidence="5" type="ORF">C1G87_0250</name>
    <name evidence="4" type="ORF">CVH13_00925</name>
    <name evidence="3" type="ORF">Dm11a5_0213</name>
</gene>
<proteinExistence type="inferred from homology"/>
<evidence type="ECO:0000313" key="5">
    <source>
        <dbReference type="EMBL" id="RAL69327.1"/>
    </source>
</evidence>
<evidence type="ECO:0000313" key="8">
    <source>
        <dbReference type="Proteomes" id="UP000233649"/>
    </source>
</evidence>
<evidence type="ECO:0000313" key="4">
    <source>
        <dbReference type="EMBL" id="PKH46769.1"/>
    </source>
</evidence>